<dbReference type="PANTHER" id="PTHR32063">
    <property type="match status" value="1"/>
</dbReference>
<dbReference type="Gene3D" id="3.30.70.1440">
    <property type="entry name" value="Multidrug efflux transporter AcrB pore domain"/>
    <property type="match status" value="1"/>
</dbReference>
<dbReference type="PRINTS" id="PR00702">
    <property type="entry name" value="ACRIFLAVINRP"/>
</dbReference>
<accession>A0ABS2P1J1</accession>
<dbReference type="Gene3D" id="3.30.70.1320">
    <property type="entry name" value="Multidrug efflux transporter AcrB pore domain like"/>
    <property type="match status" value="1"/>
</dbReference>
<keyword evidence="1" id="KW-0472">Membrane</keyword>
<feature type="transmembrane region" description="Helical" evidence="1">
    <location>
        <begin position="932"/>
        <end position="951"/>
    </location>
</feature>
<dbReference type="RefSeq" id="WP_204416941.1">
    <property type="nucleotide sequence ID" value="NZ_JAFBED010000005.1"/>
</dbReference>
<evidence type="ECO:0000313" key="3">
    <source>
        <dbReference type="Proteomes" id="UP000737402"/>
    </source>
</evidence>
<protein>
    <submittedName>
        <fullName evidence="2">HAE1 family hydrophobic/amphiphilic exporter-1</fullName>
    </submittedName>
</protein>
<evidence type="ECO:0000313" key="2">
    <source>
        <dbReference type="EMBL" id="MBM7620819.1"/>
    </source>
</evidence>
<dbReference type="Gene3D" id="3.30.70.1430">
    <property type="entry name" value="Multidrug efflux transporter AcrB pore domain"/>
    <property type="match status" value="2"/>
</dbReference>
<dbReference type="Gene3D" id="1.20.1640.10">
    <property type="entry name" value="Multidrug efflux transporter AcrB transmembrane domain"/>
    <property type="match status" value="2"/>
</dbReference>
<organism evidence="2 3">
    <name type="scientific">Sutcliffiella tianshenii</name>
    <dbReference type="NCBI Taxonomy" id="1463404"/>
    <lineage>
        <taxon>Bacteria</taxon>
        <taxon>Bacillati</taxon>
        <taxon>Bacillota</taxon>
        <taxon>Bacilli</taxon>
        <taxon>Bacillales</taxon>
        <taxon>Bacillaceae</taxon>
        <taxon>Sutcliffiella</taxon>
    </lineage>
</organism>
<feature type="transmembrane region" description="Helical" evidence="1">
    <location>
        <begin position="381"/>
        <end position="403"/>
    </location>
</feature>
<keyword evidence="3" id="KW-1185">Reference proteome</keyword>
<name>A0ABS2P1J1_9BACI</name>
<dbReference type="InterPro" id="IPR001036">
    <property type="entry name" value="Acrflvin-R"/>
</dbReference>
<feature type="transmembrane region" description="Helical" evidence="1">
    <location>
        <begin position="508"/>
        <end position="528"/>
    </location>
</feature>
<feature type="transmembrane region" description="Helical" evidence="1">
    <location>
        <begin position="12"/>
        <end position="30"/>
    </location>
</feature>
<gene>
    <name evidence="2" type="ORF">JOC95_002674</name>
</gene>
<dbReference type="SUPFAM" id="SSF82866">
    <property type="entry name" value="Multidrug efflux transporter AcrB transmembrane domain"/>
    <property type="match status" value="2"/>
</dbReference>
<feature type="transmembrane region" description="Helical" evidence="1">
    <location>
        <begin position="455"/>
        <end position="482"/>
    </location>
</feature>
<dbReference type="InterPro" id="IPR027463">
    <property type="entry name" value="AcrB_DN_DC_subdom"/>
</dbReference>
<dbReference type="PANTHER" id="PTHR32063:SF0">
    <property type="entry name" value="SWARMING MOTILITY PROTEIN SWRC"/>
    <property type="match status" value="1"/>
</dbReference>
<dbReference type="Gene3D" id="3.30.2090.10">
    <property type="entry name" value="Multidrug efflux transporter AcrB TolC docking domain, DN and DC subdomains"/>
    <property type="match status" value="2"/>
</dbReference>
<feature type="transmembrane region" description="Helical" evidence="1">
    <location>
        <begin position="963"/>
        <end position="990"/>
    </location>
</feature>
<feature type="transmembrane region" description="Helical" evidence="1">
    <location>
        <begin position="352"/>
        <end position="369"/>
    </location>
</feature>
<keyword evidence="1" id="KW-0812">Transmembrane</keyword>
<dbReference type="SUPFAM" id="SSF82714">
    <property type="entry name" value="Multidrug efflux transporter AcrB TolC docking domain, DN and DC subdomains"/>
    <property type="match status" value="2"/>
</dbReference>
<feature type="transmembrane region" description="Helical" evidence="1">
    <location>
        <begin position="860"/>
        <end position="882"/>
    </location>
</feature>
<dbReference type="Proteomes" id="UP000737402">
    <property type="component" value="Unassembled WGS sequence"/>
</dbReference>
<feature type="transmembrane region" description="Helical" evidence="1">
    <location>
        <begin position="834"/>
        <end position="853"/>
    </location>
</feature>
<feature type="transmembrane region" description="Helical" evidence="1">
    <location>
        <begin position="888"/>
        <end position="911"/>
    </location>
</feature>
<sequence>MKKLIGFSLKNRAAIIIMVFIISVLGVYSTTKLPVEFLPSVDNPMITVTTIAQGMDAETTGEMITEPIENSLKQLANVEQMVSSTSEGLSRIDIFFNNEADLKESNQEVERIVNQLALPQEAMKPFVVLLNTSMIPIAQIGVQTDEGMTLEDEKVIEEKILPQMEDVEGVSSVSLYGQSSTELLIEVDPAKLEEKQLTAMQVMMALQGKSISVPSGQLNVDGSSTAVRVVGEIEDVSQIESIMLAQNVKLGDVAEVSVNQYYEALTRLNGADGLAFIVTKETSANAVNVGKELDKKLDELAKEYPEYNINMLFSTAAEVESAVYGMAREVGIGAIAATFVILLFLRNIRTTLIAIISIPLSILITMFLLKQSGVSLNILTLGGLAVAVGRLVDDSIVVMENIYRRLQHEKLSKELVIESTREVGMAITASTLTTIAVFLPVGFVSGSLGDFVVPMILAVVYSIMASLLVALTVVPMLSFMLLKKVKQKEEKPALRYMKVLQWSLSHKFIVLAASFVIFVASIGAYFMIPQSNVESEVESAVSVNLTFPKDMDPDLARENAYLFEKELLKEEKADQVLLRMGMAQEDAEFGQVTQSNVAAFFVMFEKGKDVDAFIEETKEKALTFDAVEVDAMKNSFGGFGGSGIQIDVTAANEEDLVATADMVLKELKEIDGLDKVKSNYEELQSEWKVEVKQSEAEKAGLTAQQIGEQVKVALAKTPMGEVTVAGERLPASIKYNHEGLDTKEELLSLKLASQVAGVVELKDVATVMEQKIKTQIFHKDGEETIQVSADTVGEDVRKIGLDVDTMIKSLDLPDGAKVKLAGVTESMQETFMDLFKMMGIAILLVYLIMVITFGEARAPFAILFSLPLAVVGGVIGLIVTGTSLDMNALIGALMLIGIVTTNAIVLLERVIQNKQRELQTREALLEAGATRLRPIVMTAVTTIAAMMPLVFSHASASSLVSKSLAVVVIGGLTVSTALTLIVVPVVYELLDGFGKKTKKKRRWFGRKNKDKNPIEISGN</sequence>
<reference evidence="2 3" key="1">
    <citation type="submission" date="2021-01" db="EMBL/GenBank/DDBJ databases">
        <title>Genomic Encyclopedia of Type Strains, Phase IV (KMG-IV): sequencing the most valuable type-strain genomes for metagenomic binning, comparative biology and taxonomic classification.</title>
        <authorList>
            <person name="Goeker M."/>
        </authorList>
    </citation>
    <scope>NUCLEOTIDE SEQUENCE [LARGE SCALE GENOMIC DNA]</scope>
    <source>
        <strain evidence="2 3">DSM 25879</strain>
    </source>
</reference>
<feature type="transmembrane region" description="Helical" evidence="1">
    <location>
        <begin position="322"/>
        <end position="345"/>
    </location>
</feature>
<comment type="caution">
    <text evidence="2">The sequence shown here is derived from an EMBL/GenBank/DDBJ whole genome shotgun (WGS) entry which is preliminary data.</text>
</comment>
<evidence type="ECO:0000256" key="1">
    <source>
        <dbReference type="SAM" id="Phobius"/>
    </source>
</evidence>
<proteinExistence type="predicted"/>
<keyword evidence="1" id="KW-1133">Transmembrane helix</keyword>
<dbReference type="EMBL" id="JAFBED010000005">
    <property type="protein sequence ID" value="MBM7620819.1"/>
    <property type="molecule type" value="Genomic_DNA"/>
</dbReference>
<dbReference type="Pfam" id="PF00873">
    <property type="entry name" value="ACR_tran"/>
    <property type="match status" value="1"/>
</dbReference>
<feature type="transmembrane region" description="Helical" evidence="1">
    <location>
        <begin position="423"/>
        <end position="443"/>
    </location>
</feature>
<dbReference type="SUPFAM" id="SSF82693">
    <property type="entry name" value="Multidrug efflux transporter AcrB pore domain, PN1, PN2, PC1 and PC2 subdomains"/>
    <property type="match status" value="2"/>
</dbReference>